<dbReference type="SUPFAM" id="SSF53271">
    <property type="entry name" value="PRTase-like"/>
    <property type="match status" value="2"/>
</dbReference>
<dbReference type="NCBIfam" id="NF005537">
    <property type="entry name" value="PRK07199.1"/>
    <property type="match status" value="1"/>
</dbReference>
<dbReference type="GO" id="GO:0006164">
    <property type="term" value="P:purine nucleotide biosynthetic process"/>
    <property type="evidence" value="ECO:0007669"/>
    <property type="project" value="TreeGrafter"/>
</dbReference>
<evidence type="ECO:0000259" key="4">
    <source>
        <dbReference type="Pfam" id="PF13793"/>
    </source>
</evidence>
<evidence type="ECO:0000259" key="3">
    <source>
        <dbReference type="Pfam" id="PF00156"/>
    </source>
</evidence>
<dbReference type="GO" id="GO:0004749">
    <property type="term" value="F:ribose phosphate diphosphokinase activity"/>
    <property type="evidence" value="ECO:0007669"/>
    <property type="project" value="UniProtKB-EC"/>
</dbReference>
<dbReference type="EC" id="2.7.6.1" evidence="5"/>
<evidence type="ECO:0000256" key="2">
    <source>
        <dbReference type="RuleBase" id="RU004324"/>
    </source>
</evidence>
<keyword evidence="5" id="KW-0808">Transferase</keyword>
<reference evidence="5 6" key="1">
    <citation type="journal article" date="2014" name="Int. J. Syst. Evol. Microbiol.">
        <title>Solimonas terrae sp. nov., isolated from soil.</title>
        <authorList>
            <person name="Kim S.J."/>
            <person name="Moon J.Y."/>
            <person name="Weon H.Y."/>
            <person name="Ahn J.H."/>
            <person name="Chen W.M."/>
            <person name="Kwon S.W."/>
        </authorList>
    </citation>
    <scope>NUCLEOTIDE SEQUENCE [LARGE SCALE GENOMIC DNA]</scope>
    <source>
        <strain evidence="5 6">KIS83-12</strain>
    </source>
</reference>
<sequence length="318" mass="34356">MNGTPLIFALPGNAVLARAIAAELHLDSGRLAIRRFADGETSLRVLTPVAGRDIVLAATLAHPDEQMALLQFAAATLREQGARRILLLAPYLAYMRQDLAFEPGTGVLARQYAHWLGTLFDGLITVDPHLHRIRELREIFAIPTRIVDAAPQIADWIAAHLVERPLLIGPDAESGQWLATVAARLDCPFVCLDKSRLGDAEVRQTVRQLATHTDRRAIIVDDIASTAATMIGALKLLQRHDYLDPVCIAVHALFVGDAYHDLIAAGAGRVLSCNTVAHASNVIDLHPQLAEAVARMLHDASEPTVPTAAPAGRQPENA</sequence>
<dbReference type="InterPro" id="IPR005946">
    <property type="entry name" value="Rib-P_diPkinase"/>
</dbReference>
<dbReference type="AlphaFoldDB" id="A0A6M2BL01"/>
<proteinExistence type="inferred from homology"/>
<keyword evidence="6" id="KW-1185">Reference proteome</keyword>
<dbReference type="Pfam" id="PF00156">
    <property type="entry name" value="Pribosyltran"/>
    <property type="match status" value="1"/>
</dbReference>
<dbReference type="GO" id="GO:0000287">
    <property type="term" value="F:magnesium ion binding"/>
    <property type="evidence" value="ECO:0007669"/>
    <property type="project" value="InterPro"/>
</dbReference>
<dbReference type="Proteomes" id="UP000472676">
    <property type="component" value="Unassembled WGS sequence"/>
</dbReference>
<dbReference type="NCBIfam" id="TIGR01251">
    <property type="entry name" value="ribP_PPkin"/>
    <property type="match status" value="1"/>
</dbReference>
<keyword evidence="5" id="KW-0418">Kinase</keyword>
<dbReference type="CDD" id="cd06223">
    <property type="entry name" value="PRTases_typeI"/>
    <property type="match status" value="1"/>
</dbReference>
<evidence type="ECO:0000313" key="6">
    <source>
        <dbReference type="Proteomes" id="UP000472676"/>
    </source>
</evidence>
<dbReference type="InterPro" id="IPR000836">
    <property type="entry name" value="PRTase_dom"/>
</dbReference>
<dbReference type="PANTHER" id="PTHR10210">
    <property type="entry name" value="RIBOSE-PHOSPHATE DIPHOSPHOKINASE FAMILY MEMBER"/>
    <property type="match status" value="1"/>
</dbReference>
<dbReference type="EMBL" id="JAAMOW010000001">
    <property type="protein sequence ID" value="NGY03208.1"/>
    <property type="molecule type" value="Genomic_DNA"/>
</dbReference>
<dbReference type="InterPro" id="IPR029057">
    <property type="entry name" value="PRTase-like"/>
</dbReference>
<keyword evidence="1 2" id="KW-0545">Nucleotide biosynthesis</keyword>
<gene>
    <name evidence="5" type="primary">prs</name>
    <name evidence="5" type="ORF">G7Y85_00370</name>
</gene>
<evidence type="ECO:0000256" key="1">
    <source>
        <dbReference type="ARBA" id="ARBA00022727"/>
    </source>
</evidence>
<comment type="similarity">
    <text evidence="2">Belongs to the ribose-phosphate pyrophosphokinase family.</text>
</comment>
<dbReference type="Gene3D" id="3.40.50.2020">
    <property type="match status" value="2"/>
</dbReference>
<feature type="domain" description="Phosphoribosyltransferase" evidence="3">
    <location>
        <begin position="157"/>
        <end position="278"/>
    </location>
</feature>
<evidence type="ECO:0000313" key="5">
    <source>
        <dbReference type="EMBL" id="NGY03208.1"/>
    </source>
</evidence>
<dbReference type="RefSeq" id="WP_166250634.1">
    <property type="nucleotide sequence ID" value="NZ_JAAMOW010000001.1"/>
</dbReference>
<dbReference type="SMART" id="SM01400">
    <property type="entry name" value="Pribosyltran_N"/>
    <property type="match status" value="1"/>
</dbReference>
<dbReference type="GO" id="GO:0006015">
    <property type="term" value="P:5-phosphoribose 1-diphosphate biosynthetic process"/>
    <property type="evidence" value="ECO:0007669"/>
    <property type="project" value="TreeGrafter"/>
</dbReference>
<protein>
    <submittedName>
        <fullName evidence="5">Ribose-phosphate diphosphokinase</fullName>
        <ecNumber evidence="5">2.7.6.1</ecNumber>
    </submittedName>
</protein>
<feature type="domain" description="Ribose-phosphate pyrophosphokinase N-terminal" evidence="4">
    <location>
        <begin position="7"/>
        <end position="116"/>
    </location>
</feature>
<dbReference type="GO" id="GO:0016301">
    <property type="term" value="F:kinase activity"/>
    <property type="evidence" value="ECO:0007669"/>
    <property type="project" value="UniProtKB-KW"/>
</dbReference>
<accession>A0A6M2BL01</accession>
<dbReference type="Pfam" id="PF13793">
    <property type="entry name" value="Pribosyltran_N"/>
    <property type="match status" value="1"/>
</dbReference>
<comment type="caution">
    <text evidence="5">The sequence shown here is derived from an EMBL/GenBank/DDBJ whole genome shotgun (WGS) entry which is preliminary data.</text>
</comment>
<dbReference type="GO" id="GO:0005737">
    <property type="term" value="C:cytoplasm"/>
    <property type="evidence" value="ECO:0007669"/>
    <property type="project" value="TreeGrafter"/>
</dbReference>
<organism evidence="5 6">
    <name type="scientific">Solimonas terrae</name>
    <dbReference type="NCBI Taxonomy" id="1396819"/>
    <lineage>
        <taxon>Bacteria</taxon>
        <taxon>Pseudomonadati</taxon>
        <taxon>Pseudomonadota</taxon>
        <taxon>Gammaproteobacteria</taxon>
        <taxon>Nevskiales</taxon>
        <taxon>Nevskiaceae</taxon>
        <taxon>Solimonas</taxon>
    </lineage>
</organism>
<dbReference type="InterPro" id="IPR029099">
    <property type="entry name" value="Pribosyltran_N"/>
</dbReference>
<name>A0A6M2BL01_9GAMM</name>
<dbReference type="PANTHER" id="PTHR10210:SF41">
    <property type="entry name" value="RIBOSE-PHOSPHATE PYROPHOSPHOKINASE 1, CHLOROPLASTIC"/>
    <property type="match status" value="1"/>
</dbReference>
<dbReference type="GO" id="GO:0002189">
    <property type="term" value="C:ribose phosphate diphosphokinase complex"/>
    <property type="evidence" value="ECO:0007669"/>
    <property type="project" value="TreeGrafter"/>
</dbReference>